<evidence type="ECO:0000313" key="2">
    <source>
        <dbReference type="EMBL" id="CEK42233.1"/>
    </source>
</evidence>
<dbReference type="AlphaFoldDB" id="A0A0G4E5D7"/>
<dbReference type="RefSeq" id="WP_192963408.1">
    <property type="nucleotide sequence ID" value="NZ_LN713926.1"/>
</dbReference>
<reference evidence="2" key="1">
    <citation type="submission" date="2014-12" db="EMBL/GenBank/DDBJ databases">
        <authorList>
            <person name="Hall J."/>
        </authorList>
    </citation>
    <scope>NUCLEOTIDE SEQUENCE [LARGE SCALE GENOMIC DNA]</scope>
    <source>
        <strain evidence="2">SBW25</strain>
        <plasmid evidence="2">pQBR57</plasmid>
    </source>
</reference>
<proteinExistence type="predicted"/>
<dbReference type="EMBL" id="LN713926">
    <property type="protein sequence ID" value="CEK42233.1"/>
    <property type="molecule type" value="Genomic_DNA"/>
</dbReference>
<geneLocation type="plasmid" evidence="2">
    <name>pQBR57</name>
</geneLocation>
<keyword evidence="2" id="KW-0614">Plasmid</keyword>
<keyword evidence="1" id="KW-0175">Coiled coil</keyword>
<evidence type="ECO:0000256" key="1">
    <source>
        <dbReference type="SAM" id="Coils"/>
    </source>
</evidence>
<gene>
    <name evidence="2" type="ORF">PQBR57_0280</name>
</gene>
<reference evidence="2" key="2">
    <citation type="submission" date="2015-06" db="EMBL/GenBank/DDBJ databases">
        <title>Environmentally co-occuring mercury resistance plasmids are genetically and phenotypically diverse and confer variable context-dependent fitness effects.</title>
        <authorList>
            <person name="Hall J.P.J."/>
            <person name="Harrison E."/>
            <person name="Lilley A.K."/>
            <person name="Paterson S."/>
            <person name="Spiers A.J."/>
            <person name="Brockhurst M.A."/>
        </authorList>
    </citation>
    <scope>NUCLEOTIDE SEQUENCE [LARGE SCALE GENOMIC DNA]</scope>
    <source>
        <strain evidence="2">SBW25</strain>
        <plasmid evidence="2">pQBR57</plasmid>
    </source>
</reference>
<name>A0A0G4E5D7_PSEFS</name>
<feature type="coiled-coil region" evidence="1">
    <location>
        <begin position="86"/>
        <end position="120"/>
    </location>
</feature>
<organism evidence="2">
    <name type="scientific">Pseudomonas fluorescens (strain SBW25)</name>
    <dbReference type="NCBI Taxonomy" id="216595"/>
    <lineage>
        <taxon>Bacteria</taxon>
        <taxon>Pseudomonadati</taxon>
        <taxon>Pseudomonadota</taxon>
        <taxon>Gammaproteobacteria</taxon>
        <taxon>Pseudomonadales</taxon>
        <taxon>Pseudomonadaceae</taxon>
        <taxon>Pseudomonas</taxon>
    </lineage>
</organism>
<sequence length="130" mass="14478">MSTCHRYARGPVTDQFKKKLLLRLKQAQGDSNLVAEDIIELIAVARNDHDGFSAASLELDRLLGFDAPAALENDMSIHEGASNMTKEKMLSNISQLSDEIDANEEENRAMQEQINKLYARIDAMPDVATE</sequence>
<protein>
    <submittedName>
        <fullName evidence="2">Uncharacterized protein</fullName>
    </submittedName>
</protein>
<accession>A0A0G4E5D7</accession>